<evidence type="ECO:0000256" key="3">
    <source>
        <dbReference type="SAM" id="MobiDB-lite"/>
    </source>
</evidence>
<organism evidence="4 5">
    <name type="scientific">Erpetoichthys calabaricus</name>
    <name type="common">Rope fish</name>
    <name type="synonym">Calamoichthys calabaricus</name>
    <dbReference type="NCBI Taxonomy" id="27687"/>
    <lineage>
        <taxon>Eukaryota</taxon>
        <taxon>Metazoa</taxon>
        <taxon>Chordata</taxon>
        <taxon>Craniata</taxon>
        <taxon>Vertebrata</taxon>
        <taxon>Euteleostomi</taxon>
        <taxon>Actinopterygii</taxon>
        <taxon>Polypteriformes</taxon>
        <taxon>Polypteridae</taxon>
        <taxon>Erpetoichthys</taxon>
    </lineage>
</organism>
<proteinExistence type="predicted"/>
<reference evidence="4" key="2">
    <citation type="submission" date="2025-08" db="UniProtKB">
        <authorList>
            <consortium name="Ensembl"/>
        </authorList>
    </citation>
    <scope>IDENTIFICATION</scope>
</reference>
<name>A0A8C4RUW9_ERPCA</name>
<dbReference type="GO" id="GO:0003676">
    <property type="term" value="F:nucleic acid binding"/>
    <property type="evidence" value="ECO:0007669"/>
    <property type="project" value="InterPro"/>
</dbReference>
<dbReference type="Proteomes" id="UP000694620">
    <property type="component" value="Chromosome 4"/>
</dbReference>
<comment type="subcellular location">
    <subcellularLocation>
        <location evidence="1">Secreted</location>
        <location evidence="1">Extracellular space</location>
        <location evidence="1">Extracellular matrix</location>
    </subcellularLocation>
</comment>
<dbReference type="PANTHER" id="PTHR24023:SF1082">
    <property type="entry name" value="COLLAGEN TRIPLE HELIX REPEAT"/>
    <property type="match status" value="1"/>
</dbReference>
<dbReference type="GO" id="GO:0005615">
    <property type="term" value="C:extracellular space"/>
    <property type="evidence" value="ECO:0007669"/>
    <property type="project" value="TreeGrafter"/>
</dbReference>
<reference evidence="4" key="1">
    <citation type="submission" date="2021-06" db="EMBL/GenBank/DDBJ databases">
        <authorList>
            <consortium name="Wellcome Sanger Institute Data Sharing"/>
        </authorList>
    </citation>
    <scope>NUCLEOTIDE SEQUENCE [LARGE SCALE GENOMIC DNA]</scope>
</reference>
<evidence type="ECO:0000256" key="2">
    <source>
        <dbReference type="ARBA" id="ARBA00022530"/>
    </source>
</evidence>
<evidence type="ECO:0000256" key="1">
    <source>
        <dbReference type="ARBA" id="ARBA00004498"/>
    </source>
</evidence>
<protein>
    <submittedName>
        <fullName evidence="4">Uncharacterized protein</fullName>
    </submittedName>
</protein>
<keyword evidence="2" id="KW-0272">Extracellular matrix</keyword>
<dbReference type="Pfam" id="PF01391">
    <property type="entry name" value="Collagen"/>
    <property type="match status" value="3"/>
</dbReference>
<accession>A0A8C4RUW9</accession>
<feature type="region of interest" description="Disordered" evidence="3">
    <location>
        <begin position="235"/>
        <end position="256"/>
    </location>
</feature>
<feature type="region of interest" description="Disordered" evidence="3">
    <location>
        <begin position="1"/>
        <end position="45"/>
    </location>
</feature>
<keyword evidence="5" id="KW-1185">Reference proteome</keyword>
<evidence type="ECO:0000313" key="5">
    <source>
        <dbReference type="Proteomes" id="UP000694620"/>
    </source>
</evidence>
<dbReference type="InterPro" id="IPR050149">
    <property type="entry name" value="Collagen_superfamily"/>
</dbReference>
<dbReference type="GO" id="GO:0031012">
    <property type="term" value="C:extracellular matrix"/>
    <property type="evidence" value="ECO:0007669"/>
    <property type="project" value="TreeGrafter"/>
</dbReference>
<sequence>GDEGVHGETGQPGFRGIPGNPGTPGSLGQKGAQGNILDKGHPGQQGPPGIPGIILLFKSFVYCMSVDAEVRHVFRDISWANIHSSIHPSILFRLSEVGSRGQQLEQRCPGFSLSGQPGDIVPPACPGSSPGPPPGWTCPEHLTREASRRQGMPGLTGPKGVTGSLGFKGIMGLPGPKGVSRLPGNPGESGIPGVPGNTGIPGFPGERGDPGQQGPPGTIGIKGYSGIHGDMGLQGQQGLPGNRGLSGPEGYPGITGQKGRNNKICTHCPLLCCLDEKNTAFQEKHLLPTVKFGGGPIMLWGCVASSGTGALVKVEGKMNSTQYQQILRDNVQASVTKHYAHFNFSSLPCLFSLIGAKGSFGMPGFDGIVGQKGFRGSPGLHGEIGNVGFTGTKGELGHLGEKGESEKILQISYMPINLSRNGELGNSGLIKSLHKAVTLRIILSNIIPRYASIASLSDVL</sequence>
<dbReference type="PANTHER" id="PTHR24023">
    <property type="entry name" value="COLLAGEN ALPHA"/>
    <property type="match status" value="1"/>
</dbReference>
<dbReference type="InterPro" id="IPR036397">
    <property type="entry name" value="RNaseH_sf"/>
</dbReference>
<evidence type="ECO:0000313" key="4">
    <source>
        <dbReference type="Ensembl" id="ENSECRP00000007995.1"/>
    </source>
</evidence>
<feature type="region of interest" description="Disordered" evidence="3">
    <location>
        <begin position="180"/>
        <end position="215"/>
    </location>
</feature>
<dbReference type="Ensembl" id="ENSECRT00000008122.1">
    <property type="protein sequence ID" value="ENSECRP00000007995.1"/>
    <property type="gene ID" value="ENSECRG00000005310.1"/>
</dbReference>
<dbReference type="Gene3D" id="3.30.420.10">
    <property type="entry name" value="Ribonuclease H-like superfamily/Ribonuclease H"/>
    <property type="match status" value="1"/>
</dbReference>
<dbReference type="GeneTree" id="ENSGT00940000163466"/>
<dbReference type="InterPro" id="IPR008160">
    <property type="entry name" value="Collagen"/>
</dbReference>
<dbReference type="AlphaFoldDB" id="A0A8C4RUW9"/>
<reference evidence="4" key="3">
    <citation type="submission" date="2025-09" db="UniProtKB">
        <authorList>
            <consortium name="Ensembl"/>
        </authorList>
    </citation>
    <scope>IDENTIFICATION</scope>
</reference>
<keyword evidence="2" id="KW-0964">Secreted</keyword>